<keyword evidence="3" id="KW-0328">Glycosyltransferase</keyword>
<evidence type="ECO:0000256" key="5">
    <source>
        <dbReference type="ARBA" id="ARBA00023136"/>
    </source>
</evidence>
<keyword evidence="2" id="KW-1003">Cell membrane</keyword>
<comment type="subcellular location">
    <subcellularLocation>
        <location evidence="1">Cell membrane</location>
    </subcellularLocation>
</comment>
<dbReference type="GO" id="GO:0016757">
    <property type="term" value="F:glycosyltransferase activity"/>
    <property type="evidence" value="ECO:0007669"/>
    <property type="project" value="UniProtKB-KW"/>
</dbReference>
<evidence type="ECO:0000256" key="1">
    <source>
        <dbReference type="ARBA" id="ARBA00004236"/>
    </source>
</evidence>
<dbReference type="RefSeq" id="WP_198685564.1">
    <property type="nucleotide sequence ID" value="NZ_JAEIJD010000004.1"/>
</dbReference>
<proteinExistence type="predicted"/>
<evidence type="ECO:0000313" key="7">
    <source>
        <dbReference type="EMBL" id="MBI6629532.1"/>
    </source>
</evidence>
<accession>A0A934LYA0</accession>
<dbReference type="GO" id="GO:0005886">
    <property type="term" value="C:plasma membrane"/>
    <property type="evidence" value="ECO:0007669"/>
    <property type="project" value="UniProtKB-SubCell"/>
</dbReference>
<dbReference type="InterPro" id="IPR026461">
    <property type="entry name" value="Trfase_2_rSAM/seldom_assoc"/>
</dbReference>
<dbReference type="CDD" id="cd02522">
    <property type="entry name" value="GT_2_like_a"/>
    <property type="match status" value="1"/>
</dbReference>
<evidence type="ECO:0000256" key="4">
    <source>
        <dbReference type="ARBA" id="ARBA00022679"/>
    </source>
</evidence>
<reference evidence="7" key="1">
    <citation type="submission" date="2020-12" db="EMBL/GenBank/DDBJ databases">
        <title>Pontibaca salina gen. nov., sp. nov., isolated from marine sediment.</title>
        <authorList>
            <person name="Bo J."/>
            <person name="Wang S."/>
            <person name="Song X."/>
            <person name="Du Z."/>
        </authorList>
    </citation>
    <scope>NUCLEOTIDE SEQUENCE</scope>
    <source>
        <strain evidence="7">S1109L</strain>
    </source>
</reference>
<dbReference type="PANTHER" id="PTHR43646">
    <property type="entry name" value="GLYCOSYLTRANSFERASE"/>
    <property type="match status" value="1"/>
</dbReference>
<dbReference type="PANTHER" id="PTHR43646:SF2">
    <property type="entry name" value="GLYCOSYLTRANSFERASE 2-LIKE DOMAIN-CONTAINING PROTEIN"/>
    <property type="match status" value="1"/>
</dbReference>
<keyword evidence="5" id="KW-0472">Membrane</keyword>
<dbReference type="SUPFAM" id="SSF53448">
    <property type="entry name" value="Nucleotide-diphospho-sugar transferases"/>
    <property type="match status" value="1"/>
</dbReference>
<feature type="domain" description="Glycosyltransferase 2-like" evidence="6">
    <location>
        <begin position="6"/>
        <end position="106"/>
    </location>
</feature>
<sequence>MQAPISVIIPTLNVSGDLTGCIKALAEGQAAGLIREIIVTDGGSTDRTCVIARDLGAHIVTGPPSRGGQLRRGVAAAQGPWLLVLHADSILAPGWSGPVAEHIAQGQGAGWFRLTFRARGLAPSVVGAWANLRARMFALPYGDQGLLLSLADYDLAGGYPDQRLMEDVALVRALSCPLVRLNATITTSAVRYLSDGWLRRGAGNIWTLIRYLSGVCPESLADRYQRK</sequence>
<comment type="caution">
    <text evidence="7">The sequence shown here is derived from an EMBL/GenBank/DDBJ whole genome shotgun (WGS) entry which is preliminary data.</text>
</comment>
<dbReference type="InterPro" id="IPR029044">
    <property type="entry name" value="Nucleotide-diphossugar_trans"/>
</dbReference>
<dbReference type="AlphaFoldDB" id="A0A934LYA0"/>
<evidence type="ECO:0000256" key="3">
    <source>
        <dbReference type="ARBA" id="ARBA00022676"/>
    </source>
</evidence>
<evidence type="ECO:0000313" key="8">
    <source>
        <dbReference type="Proteomes" id="UP000613255"/>
    </source>
</evidence>
<keyword evidence="4" id="KW-0808">Transferase</keyword>
<organism evidence="7 8">
    <name type="scientific">Pontibaca salina</name>
    <dbReference type="NCBI Taxonomy" id="2795731"/>
    <lineage>
        <taxon>Bacteria</taxon>
        <taxon>Pseudomonadati</taxon>
        <taxon>Pseudomonadota</taxon>
        <taxon>Alphaproteobacteria</taxon>
        <taxon>Rhodobacterales</taxon>
        <taxon>Roseobacteraceae</taxon>
        <taxon>Pontibaca</taxon>
    </lineage>
</organism>
<dbReference type="Pfam" id="PF00535">
    <property type="entry name" value="Glycos_transf_2"/>
    <property type="match status" value="1"/>
</dbReference>
<dbReference type="NCBIfam" id="TIGR04283">
    <property type="entry name" value="glyco_like_mftF"/>
    <property type="match status" value="1"/>
</dbReference>
<gene>
    <name evidence="7" type="ORF">JAO82_06500</name>
</gene>
<name>A0A934LYA0_9RHOB</name>
<dbReference type="InterPro" id="IPR001173">
    <property type="entry name" value="Glyco_trans_2-like"/>
</dbReference>
<dbReference type="EMBL" id="JAEIJD010000004">
    <property type="protein sequence ID" value="MBI6629532.1"/>
    <property type="molecule type" value="Genomic_DNA"/>
</dbReference>
<dbReference type="Proteomes" id="UP000613255">
    <property type="component" value="Unassembled WGS sequence"/>
</dbReference>
<evidence type="ECO:0000256" key="2">
    <source>
        <dbReference type="ARBA" id="ARBA00022475"/>
    </source>
</evidence>
<dbReference type="Gene3D" id="3.90.550.10">
    <property type="entry name" value="Spore Coat Polysaccharide Biosynthesis Protein SpsA, Chain A"/>
    <property type="match status" value="1"/>
</dbReference>
<keyword evidence="8" id="KW-1185">Reference proteome</keyword>
<evidence type="ECO:0000259" key="6">
    <source>
        <dbReference type="Pfam" id="PF00535"/>
    </source>
</evidence>
<protein>
    <submittedName>
        <fullName evidence="7">TIGR04283 family arsenosugar biosynthesis glycosyltransferase</fullName>
    </submittedName>
</protein>